<dbReference type="EMBL" id="MDGM01000012">
    <property type="protein sequence ID" value="PIB24995.1"/>
    <property type="molecule type" value="Genomic_DNA"/>
</dbReference>
<accession>A0A2G5K6D9</accession>
<organism evidence="1 2">
    <name type="scientific">Paramylibacter kogurei</name>
    <dbReference type="NCBI Taxonomy" id="1889778"/>
    <lineage>
        <taxon>Bacteria</taxon>
        <taxon>Pseudomonadati</taxon>
        <taxon>Pseudomonadota</taxon>
        <taxon>Alphaproteobacteria</taxon>
        <taxon>Rhodobacterales</taxon>
        <taxon>Paracoccaceae</taxon>
        <taxon>Paramylibacter</taxon>
    </lineage>
</organism>
<reference evidence="1 2" key="1">
    <citation type="submission" date="2016-08" db="EMBL/GenBank/DDBJ databases">
        <title>Draft genome of Amylibacter sp. strain 4G11.</title>
        <authorList>
            <person name="Wong S.-K."/>
            <person name="Hamasaki K."/>
            <person name="Yoshizawa S."/>
        </authorList>
    </citation>
    <scope>NUCLEOTIDE SEQUENCE [LARGE SCALE GENOMIC DNA]</scope>
    <source>
        <strain evidence="1 2">4G11</strain>
    </source>
</reference>
<protein>
    <recommendedName>
        <fullName evidence="3">Phytoene synthase</fullName>
    </recommendedName>
</protein>
<gene>
    <name evidence="1" type="ORF">BFP76_07550</name>
</gene>
<evidence type="ECO:0000313" key="2">
    <source>
        <dbReference type="Proteomes" id="UP000231516"/>
    </source>
</evidence>
<evidence type="ECO:0008006" key="3">
    <source>
        <dbReference type="Google" id="ProtNLM"/>
    </source>
</evidence>
<comment type="caution">
    <text evidence="1">The sequence shown here is derived from an EMBL/GenBank/DDBJ whole genome shotgun (WGS) entry which is preliminary data.</text>
</comment>
<dbReference type="SUPFAM" id="SSF48576">
    <property type="entry name" value="Terpenoid synthases"/>
    <property type="match status" value="1"/>
</dbReference>
<dbReference type="AlphaFoldDB" id="A0A2G5K6D9"/>
<dbReference type="RefSeq" id="WP_099593845.1">
    <property type="nucleotide sequence ID" value="NZ_MDGM01000012.1"/>
</dbReference>
<dbReference type="Pfam" id="PF00494">
    <property type="entry name" value="SQS_PSY"/>
    <property type="match status" value="1"/>
</dbReference>
<dbReference type="InterPro" id="IPR008949">
    <property type="entry name" value="Isoprenoid_synthase_dom_sf"/>
</dbReference>
<proteinExistence type="predicted"/>
<sequence>MTIEACAELVQRGDPDRFMSAMTAPIGARENLFVLYAFNLEIARAPWVTKEAMIAEMRLQWWLDAVEEIYTGGEVRRHEVVTPLVEVIRENDLPRDLFDALINARRWDIYKEPHSDLAAFEAYIRDTAGGLMALSAMATGAGADMRPALMEYGYGVGLAAMFRAIPALENAQRYPLVDGRNTAVGELARDGLTRLNDAGIGLRNIAKPARAALRSGWMAHSVLRDVIANPALVADDGLVQSEFSKKFRLLHLSFRNRF</sequence>
<evidence type="ECO:0000313" key="1">
    <source>
        <dbReference type="EMBL" id="PIB24995.1"/>
    </source>
</evidence>
<dbReference type="Proteomes" id="UP000231516">
    <property type="component" value="Unassembled WGS sequence"/>
</dbReference>
<dbReference type="OrthoDB" id="9814909at2"/>
<dbReference type="Gene3D" id="1.10.600.10">
    <property type="entry name" value="Farnesyl Diphosphate Synthase"/>
    <property type="match status" value="1"/>
</dbReference>
<dbReference type="InterPro" id="IPR002060">
    <property type="entry name" value="Squ/phyt_synthse"/>
</dbReference>
<keyword evidence="2" id="KW-1185">Reference proteome</keyword>
<name>A0A2G5K6D9_9RHOB</name>